<dbReference type="EMBL" id="JAUJYO010000022">
    <property type="protein sequence ID" value="KAK1282658.1"/>
    <property type="molecule type" value="Genomic_DNA"/>
</dbReference>
<protein>
    <submittedName>
        <fullName evidence="1">Uncharacterized protein</fullName>
    </submittedName>
</protein>
<reference evidence="1" key="1">
    <citation type="journal article" date="2023" name="Nat. Commun.">
        <title>Diploid and tetraploid genomes of Acorus and the evolution of monocots.</title>
        <authorList>
            <person name="Ma L."/>
            <person name="Liu K.W."/>
            <person name="Li Z."/>
            <person name="Hsiao Y.Y."/>
            <person name="Qi Y."/>
            <person name="Fu T."/>
            <person name="Tang G.D."/>
            <person name="Zhang D."/>
            <person name="Sun W.H."/>
            <person name="Liu D.K."/>
            <person name="Li Y."/>
            <person name="Chen G.Z."/>
            <person name="Liu X.D."/>
            <person name="Liao X.Y."/>
            <person name="Jiang Y.T."/>
            <person name="Yu X."/>
            <person name="Hao Y."/>
            <person name="Huang J."/>
            <person name="Zhao X.W."/>
            <person name="Ke S."/>
            <person name="Chen Y.Y."/>
            <person name="Wu W.L."/>
            <person name="Hsu J.L."/>
            <person name="Lin Y.F."/>
            <person name="Huang M.D."/>
            <person name="Li C.Y."/>
            <person name="Huang L."/>
            <person name="Wang Z.W."/>
            <person name="Zhao X."/>
            <person name="Zhong W.Y."/>
            <person name="Peng D.H."/>
            <person name="Ahmad S."/>
            <person name="Lan S."/>
            <person name="Zhang J.S."/>
            <person name="Tsai W.C."/>
            <person name="Van de Peer Y."/>
            <person name="Liu Z.J."/>
        </authorList>
    </citation>
    <scope>NUCLEOTIDE SEQUENCE</scope>
    <source>
        <strain evidence="1">CP</strain>
    </source>
</reference>
<comment type="caution">
    <text evidence="1">The sequence shown here is derived from an EMBL/GenBank/DDBJ whole genome shotgun (WGS) entry which is preliminary data.</text>
</comment>
<dbReference type="SUPFAM" id="SSF56112">
    <property type="entry name" value="Protein kinase-like (PK-like)"/>
    <property type="match status" value="1"/>
</dbReference>
<accession>A0AAV9C0L1</accession>
<name>A0AAV9C0L1_ACOCL</name>
<gene>
    <name evidence="1" type="ORF">QJS10_CPB22g01058</name>
</gene>
<sequence>MKFTVKEIVMEKVRKKLQNNLLFEIHILRKINQPNIIRLYDMIEMECYEVRHGDCRAVCIRMDEVILHVSE</sequence>
<proteinExistence type="predicted"/>
<dbReference type="Gene3D" id="3.30.200.20">
    <property type="entry name" value="Phosphorylase Kinase, domain 1"/>
    <property type="match status" value="1"/>
</dbReference>
<keyword evidence="2" id="KW-1185">Reference proteome</keyword>
<dbReference type="InterPro" id="IPR011009">
    <property type="entry name" value="Kinase-like_dom_sf"/>
</dbReference>
<dbReference type="AlphaFoldDB" id="A0AAV9C0L1"/>
<organism evidence="1 2">
    <name type="scientific">Acorus calamus</name>
    <name type="common">Sweet flag</name>
    <dbReference type="NCBI Taxonomy" id="4465"/>
    <lineage>
        <taxon>Eukaryota</taxon>
        <taxon>Viridiplantae</taxon>
        <taxon>Streptophyta</taxon>
        <taxon>Embryophyta</taxon>
        <taxon>Tracheophyta</taxon>
        <taxon>Spermatophyta</taxon>
        <taxon>Magnoliopsida</taxon>
        <taxon>Liliopsida</taxon>
        <taxon>Acoraceae</taxon>
        <taxon>Acorus</taxon>
    </lineage>
</organism>
<reference evidence="1" key="2">
    <citation type="submission" date="2023-06" db="EMBL/GenBank/DDBJ databases">
        <authorList>
            <person name="Ma L."/>
            <person name="Liu K.-W."/>
            <person name="Li Z."/>
            <person name="Hsiao Y.-Y."/>
            <person name="Qi Y."/>
            <person name="Fu T."/>
            <person name="Tang G."/>
            <person name="Zhang D."/>
            <person name="Sun W.-H."/>
            <person name="Liu D.-K."/>
            <person name="Li Y."/>
            <person name="Chen G.-Z."/>
            <person name="Liu X.-D."/>
            <person name="Liao X.-Y."/>
            <person name="Jiang Y.-T."/>
            <person name="Yu X."/>
            <person name="Hao Y."/>
            <person name="Huang J."/>
            <person name="Zhao X.-W."/>
            <person name="Ke S."/>
            <person name="Chen Y.-Y."/>
            <person name="Wu W.-L."/>
            <person name="Hsu J.-L."/>
            <person name="Lin Y.-F."/>
            <person name="Huang M.-D."/>
            <person name="Li C.-Y."/>
            <person name="Huang L."/>
            <person name="Wang Z.-W."/>
            <person name="Zhao X."/>
            <person name="Zhong W.-Y."/>
            <person name="Peng D.-H."/>
            <person name="Ahmad S."/>
            <person name="Lan S."/>
            <person name="Zhang J.-S."/>
            <person name="Tsai W.-C."/>
            <person name="Van De Peer Y."/>
            <person name="Liu Z.-J."/>
        </authorList>
    </citation>
    <scope>NUCLEOTIDE SEQUENCE</scope>
    <source>
        <strain evidence="1">CP</strain>
        <tissue evidence="1">Leaves</tissue>
    </source>
</reference>
<dbReference type="Proteomes" id="UP001180020">
    <property type="component" value="Unassembled WGS sequence"/>
</dbReference>
<evidence type="ECO:0000313" key="1">
    <source>
        <dbReference type="EMBL" id="KAK1282658.1"/>
    </source>
</evidence>
<evidence type="ECO:0000313" key="2">
    <source>
        <dbReference type="Proteomes" id="UP001180020"/>
    </source>
</evidence>